<evidence type="ECO:0000256" key="3">
    <source>
        <dbReference type="ARBA" id="ARBA00022475"/>
    </source>
</evidence>
<dbReference type="InterPro" id="IPR023408">
    <property type="entry name" value="MscS_beta-dom_sf"/>
</dbReference>
<organism evidence="14 15">
    <name type="scientific">Anaerocolumna jejuensis DSM 15929</name>
    <dbReference type="NCBI Taxonomy" id="1121322"/>
    <lineage>
        <taxon>Bacteria</taxon>
        <taxon>Bacillati</taxon>
        <taxon>Bacillota</taxon>
        <taxon>Clostridia</taxon>
        <taxon>Lachnospirales</taxon>
        <taxon>Lachnospiraceae</taxon>
        <taxon>Anaerocolumna</taxon>
    </lineage>
</organism>
<keyword evidence="8 11" id="KW-0472">Membrane</keyword>
<comment type="subcellular location">
    <subcellularLocation>
        <location evidence="1">Cell inner membrane</location>
        <topology evidence="1">Multi-pass membrane protein</topology>
    </subcellularLocation>
</comment>
<keyword evidence="15" id="KW-1185">Reference proteome</keyword>
<evidence type="ECO:0000256" key="11">
    <source>
        <dbReference type="SAM" id="Phobius"/>
    </source>
</evidence>
<feature type="domain" description="Mechanosensitive ion channel MscS" evidence="12">
    <location>
        <begin position="193"/>
        <end position="261"/>
    </location>
</feature>
<evidence type="ECO:0000256" key="2">
    <source>
        <dbReference type="ARBA" id="ARBA00008017"/>
    </source>
</evidence>
<dbReference type="GO" id="GO:0008381">
    <property type="term" value="F:mechanosensitive monoatomic ion channel activity"/>
    <property type="evidence" value="ECO:0007669"/>
    <property type="project" value="InterPro"/>
</dbReference>
<evidence type="ECO:0000256" key="5">
    <source>
        <dbReference type="ARBA" id="ARBA00022692"/>
    </source>
</evidence>
<evidence type="ECO:0000256" key="10">
    <source>
        <dbReference type="ARBA" id="ARBA00093659"/>
    </source>
</evidence>
<dbReference type="InterPro" id="IPR006685">
    <property type="entry name" value="MscS_channel_2nd"/>
</dbReference>
<dbReference type="Pfam" id="PF21082">
    <property type="entry name" value="MS_channel_3rd"/>
    <property type="match status" value="1"/>
</dbReference>
<accession>A0A1M6SNU9</accession>
<dbReference type="InterPro" id="IPR030192">
    <property type="entry name" value="YbdG"/>
</dbReference>
<feature type="transmembrane region" description="Helical" evidence="11">
    <location>
        <begin position="84"/>
        <end position="100"/>
    </location>
</feature>
<feature type="domain" description="Mechanosensitive ion channel MscS C-terminal" evidence="13">
    <location>
        <begin position="344"/>
        <end position="404"/>
    </location>
</feature>
<dbReference type="GO" id="GO:0005886">
    <property type="term" value="C:plasma membrane"/>
    <property type="evidence" value="ECO:0007669"/>
    <property type="project" value="UniProtKB-SubCell"/>
</dbReference>
<dbReference type="GO" id="GO:0071470">
    <property type="term" value="P:cellular response to osmotic stress"/>
    <property type="evidence" value="ECO:0007669"/>
    <property type="project" value="InterPro"/>
</dbReference>
<keyword evidence="6 11" id="KW-1133">Transmembrane helix</keyword>
<evidence type="ECO:0000256" key="9">
    <source>
        <dbReference type="ARBA" id="ARBA00093630"/>
    </source>
</evidence>
<evidence type="ECO:0000259" key="13">
    <source>
        <dbReference type="Pfam" id="PF21082"/>
    </source>
</evidence>
<dbReference type="Proteomes" id="UP000184386">
    <property type="component" value="Unassembled WGS sequence"/>
</dbReference>
<dbReference type="RefSeq" id="WP_242962494.1">
    <property type="nucleotide sequence ID" value="NZ_FRAC01000012.1"/>
</dbReference>
<dbReference type="AlphaFoldDB" id="A0A1M6SNU9"/>
<keyword evidence="7" id="KW-0346">Stress response</keyword>
<dbReference type="FunFam" id="2.30.30.60:FF:000002">
    <property type="entry name" value="Mechanosensitive ion channel family protein"/>
    <property type="match status" value="1"/>
</dbReference>
<keyword evidence="4" id="KW-0997">Cell inner membrane</keyword>
<feature type="transmembrane region" description="Helical" evidence="11">
    <location>
        <begin position="175"/>
        <end position="199"/>
    </location>
</feature>
<protein>
    <recommendedName>
        <fullName evidence="9">Mechanosensing system component YbdG</fullName>
    </recommendedName>
    <alternativeName>
        <fullName evidence="10">Mechanosensitive channel homolog YbdG</fullName>
    </alternativeName>
</protein>
<evidence type="ECO:0000259" key="12">
    <source>
        <dbReference type="Pfam" id="PF00924"/>
    </source>
</evidence>
<evidence type="ECO:0000313" key="15">
    <source>
        <dbReference type="Proteomes" id="UP000184386"/>
    </source>
</evidence>
<dbReference type="InterPro" id="IPR049278">
    <property type="entry name" value="MS_channel_C"/>
</dbReference>
<feature type="transmembrane region" description="Helical" evidence="11">
    <location>
        <begin position="148"/>
        <end position="169"/>
    </location>
</feature>
<name>A0A1M6SNU9_9FIRM</name>
<keyword evidence="3" id="KW-1003">Cell membrane</keyword>
<gene>
    <name evidence="14" type="ORF">SAMN02745136_02536</name>
</gene>
<comment type="similarity">
    <text evidence="2">Belongs to the MscS (TC 1.A.23) family.</text>
</comment>
<dbReference type="Gene3D" id="2.30.30.60">
    <property type="match status" value="1"/>
</dbReference>
<feature type="transmembrane region" description="Helical" evidence="11">
    <location>
        <begin position="27"/>
        <end position="52"/>
    </location>
</feature>
<dbReference type="SUPFAM" id="SSF50182">
    <property type="entry name" value="Sm-like ribonucleoproteins"/>
    <property type="match status" value="1"/>
</dbReference>
<evidence type="ECO:0000256" key="4">
    <source>
        <dbReference type="ARBA" id="ARBA00022519"/>
    </source>
</evidence>
<evidence type="ECO:0000256" key="1">
    <source>
        <dbReference type="ARBA" id="ARBA00004429"/>
    </source>
</evidence>
<dbReference type="PANTHER" id="PTHR30414:SF0">
    <property type="entry name" value="MINICONDUCTANCE MECHANOSENSITIVE CHANNEL YBDG"/>
    <property type="match status" value="1"/>
</dbReference>
<dbReference type="PANTHER" id="PTHR30414">
    <property type="entry name" value="MINICONDUCTANCE MECHANOSENSITIVE CHANNEL YBDG"/>
    <property type="match status" value="1"/>
</dbReference>
<sequence length="431" mass="49284">MNQETSGLLQMVKLIKNWLESQGIAGKWSVCLTNIIMVIFVILVSWILYIIVKRILIKSMEAFAARSKTKWDDILLKNKVFERLIRIVPALVVHAFAPAFGSYQVLIQRIAFCYIIFIILLALDKLLDTVNDIYSNFEVSKVRPIMGYLQVLKIIAYVIGSIVIIGILLNRSPWFLLGSIGAASAVLLLVFQNSILGFVAGIQLTSNNMVQLGDWIEMPKYGADGEVKEISLHTVKVQNWDKPIITIPSYALVSESFKNWKGMEEAGGRRIKRSICIDITSVKFCTEEMLERFEHIQYIKEYIEDKKKEIESYNEEKGIDSTNMVNGRHLTNIGTFRAYVENYIKNHPKIHKGMTRLVRQLEPTEKGIPIEIYVFVNDTVWANYEAVQADIFDHIMAVIPEFDLRIFQNPTGYDLKNIQMEYMHGDSAGKA</sequence>
<keyword evidence="5 11" id="KW-0812">Transmembrane</keyword>
<proteinExistence type="inferred from homology"/>
<dbReference type="STRING" id="1121322.SAMN02745136_02536"/>
<dbReference type="InterPro" id="IPR010920">
    <property type="entry name" value="LSM_dom_sf"/>
</dbReference>
<dbReference type="Pfam" id="PF00924">
    <property type="entry name" value="MS_channel_2nd"/>
    <property type="match status" value="1"/>
</dbReference>
<dbReference type="EMBL" id="FRAC01000012">
    <property type="protein sequence ID" value="SHK46414.1"/>
    <property type="molecule type" value="Genomic_DNA"/>
</dbReference>
<evidence type="ECO:0000313" key="14">
    <source>
        <dbReference type="EMBL" id="SHK46414.1"/>
    </source>
</evidence>
<evidence type="ECO:0000256" key="7">
    <source>
        <dbReference type="ARBA" id="ARBA00023016"/>
    </source>
</evidence>
<feature type="transmembrane region" description="Helical" evidence="11">
    <location>
        <begin position="106"/>
        <end position="127"/>
    </location>
</feature>
<evidence type="ECO:0000256" key="8">
    <source>
        <dbReference type="ARBA" id="ARBA00023136"/>
    </source>
</evidence>
<reference evidence="14 15" key="1">
    <citation type="submission" date="2016-11" db="EMBL/GenBank/DDBJ databases">
        <authorList>
            <person name="Jaros S."/>
            <person name="Januszkiewicz K."/>
            <person name="Wedrychowicz H."/>
        </authorList>
    </citation>
    <scope>NUCLEOTIDE SEQUENCE [LARGE SCALE GENOMIC DNA]</scope>
    <source>
        <strain evidence="14 15">DSM 15929</strain>
    </source>
</reference>
<evidence type="ECO:0000256" key="6">
    <source>
        <dbReference type="ARBA" id="ARBA00022989"/>
    </source>
</evidence>